<feature type="compositionally biased region" description="Low complexity" evidence="1">
    <location>
        <begin position="951"/>
        <end position="967"/>
    </location>
</feature>
<feature type="compositionally biased region" description="Basic and acidic residues" evidence="1">
    <location>
        <begin position="204"/>
        <end position="227"/>
    </location>
</feature>
<organism evidence="2">
    <name type="scientific">Alexandrium monilatum</name>
    <dbReference type="NCBI Taxonomy" id="311494"/>
    <lineage>
        <taxon>Eukaryota</taxon>
        <taxon>Sar</taxon>
        <taxon>Alveolata</taxon>
        <taxon>Dinophyceae</taxon>
        <taxon>Gonyaulacales</taxon>
        <taxon>Pyrocystaceae</taxon>
        <taxon>Alexandrium</taxon>
    </lineage>
</organism>
<feature type="compositionally biased region" description="Low complexity" evidence="1">
    <location>
        <begin position="988"/>
        <end position="1034"/>
    </location>
</feature>
<dbReference type="PANTHER" id="PTHR34403:SF16">
    <property type="entry name" value="GLYCINE, ALANINE AND ASPARAGINE-RICH PROTEIN-LIKE"/>
    <property type="match status" value="1"/>
</dbReference>
<reference evidence="2" key="1">
    <citation type="submission" date="2021-01" db="EMBL/GenBank/DDBJ databases">
        <authorList>
            <person name="Corre E."/>
            <person name="Pelletier E."/>
            <person name="Niang G."/>
            <person name="Scheremetjew M."/>
            <person name="Finn R."/>
            <person name="Kale V."/>
            <person name="Holt S."/>
            <person name="Cochrane G."/>
            <person name="Meng A."/>
            <person name="Brown T."/>
            <person name="Cohen L."/>
        </authorList>
    </citation>
    <scope>NUCLEOTIDE SEQUENCE</scope>
    <source>
        <strain evidence="2">CCMP3105</strain>
    </source>
</reference>
<feature type="compositionally biased region" description="Low complexity" evidence="1">
    <location>
        <begin position="1041"/>
        <end position="1063"/>
    </location>
</feature>
<proteinExistence type="predicted"/>
<evidence type="ECO:0000256" key="1">
    <source>
        <dbReference type="SAM" id="MobiDB-lite"/>
    </source>
</evidence>
<feature type="compositionally biased region" description="Polar residues" evidence="1">
    <location>
        <begin position="268"/>
        <end position="278"/>
    </location>
</feature>
<gene>
    <name evidence="2" type="ORF">AMON00008_LOCUS24986</name>
</gene>
<feature type="compositionally biased region" description="Low complexity" evidence="1">
    <location>
        <begin position="1076"/>
        <end position="1101"/>
    </location>
</feature>
<evidence type="ECO:0000313" key="2">
    <source>
        <dbReference type="EMBL" id="CAE4592546.1"/>
    </source>
</evidence>
<feature type="compositionally biased region" description="Pro residues" evidence="1">
    <location>
        <begin position="663"/>
        <end position="673"/>
    </location>
</feature>
<feature type="region of interest" description="Disordered" evidence="1">
    <location>
        <begin position="927"/>
        <end position="967"/>
    </location>
</feature>
<protein>
    <submittedName>
        <fullName evidence="2">Uncharacterized protein</fullName>
    </submittedName>
</protein>
<dbReference type="EMBL" id="HBNR01036323">
    <property type="protein sequence ID" value="CAE4592546.1"/>
    <property type="molecule type" value="Transcribed_RNA"/>
</dbReference>
<name>A0A7S4QSP5_9DINO</name>
<accession>A0A7S4QSP5</accession>
<sequence>MAGFFEQFVQVALTCLLRRGAPRGQVGQVHELLAKLACLREPTLEATLRRLLSEVCRAYLASYEMLHPALQALIDLWPDDAETLGQWALEQFSPLEEEEQGDDLPPPPPAADAPSSIGLQSVSASLPHTPTGELLPANGEVGTPPSNGPSPSQGRLPAAVEEEEGGGEPPREEAALPAGPASPQAGALGSPTCIDPPEIQQDMQAERLSQETEGLRQELEKAKEDQRKALQEAEMLRNELSAAQAQHRRVEDEITQLQKRKEELLVQKANQQQPSAASQEKPRRRRPQAAQGPSAEEFQKAAELVTAFQEPLQQLCSRYCHKRATQTGSRQAVSMDAFERLLSEVEVLPMRLSRKAVPQAIRASGVQLLDDGALLQEHFLALLPQLAARSFKAQEATPFRDFGVPVPIDEEPAVRLQVQALLQHLARTAESSRAAAVRSVRPAMARTLRLHVLRHAETTLASLNARLEQGDDLAEQDLPEGFEVVESEPTSVYLVPEGLPVRASERHSVELLDEILAAALGVHFLEPLPVDGPRRCAAVRGHADLAALALEPAAADSKQANRLIRVSSERDISHPQAKEARDSVALPAAQTALPHEGRENRRQPPAAQQSRAQAALKPPKDRRTRKPPSLEPPDGQSEATKCVPAQGEGRRQHRSSPGRTAPEAPPPPVPRGSPPQQRRSVQPPAAAAPSRKPSMAGVGNPELAGDPARAVAKRQDKVMQRHRASAQEVKGRQEAIQATLRSEGVQRLVRSVEPNLRRAFDFFARWKGGDASAMPLLGFLNLGECFGILGKESLKVVFRLVGGQGLSFETFPEALFQCVVRLSEVEEGAGEGPAALADDTGLWSRGFQALCRHMLLANGKALRGCMDAYRRDGEVLPPFSLAEARMAANSAVVPREAGNLTAGQAPQVESAADPRADAALEAEPLEAAGGHPQEPSGAPGAKALPDEPAEAKAAAQPPAEAAEPPGEPVAEVLADGLQVAAAAAPEASNAAAGEAAPEAEAQAATTAAPEAGTGAEEAVPETEAQAAAAAAPEASRAGTVEAAPEAESEAQAATAAAPEANGTEAKEAAPETEVQAQAEPGPEAHAAAAGAGTAEGEAAAGDGTRTPVPAAPPAAESAAEPAAVAEVEAAAEQHAEGRQGGLLA</sequence>
<dbReference type="AlphaFoldDB" id="A0A7S4QSP5"/>
<feature type="compositionally biased region" description="Low complexity" evidence="1">
    <location>
        <begin position="603"/>
        <end position="617"/>
    </location>
</feature>
<feature type="compositionally biased region" description="Low complexity" evidence="1">
    <location>
        <begin position="1113"/>
        <end position="1130"/>
    </location>
</feature>
<dbReference type="PANTHER" id="PTHR34403">
    <property type="entry name" value="TOL-PAL SYSTEM PROTEIN TOLA"/>
    <property type="match status" value="1"/>
</dbReference>
<feature type="compositionally biased region" description="Polar residues" evidence="1">
    <location>
        <begin position="117"/>
        <end position="128"/>
    </location>
</feature>
<feature type="compositionally biased region" description="Low complexity" evidence="1">
    <location>
        <begin position="674"/>
        <end position="689"/>
    </location>
</feature>
<feature type="region of interest" description="Disordered" evidence="1">
    <location>
        <begin position="268"/>
        <end position="297"/>
    </location>
</feature>
<dbReference type="InterPro" id="IPR050972">
    <property type="entry name" value="SDr-like"/>
</dbReference>
<feature type="region of interest" description="Disordered" evidence="1">
    <location>
        <begin position="988"/>
        <end position="1144"/>
    </location>
</feature>
<feature type="region of interest" description="Disordered" evidence="1">
    <location>
        <begin position="95"/>
        <end position="227"/>
    </location>
</feature>
<feature type="region of interest" description="Disordered" evidence="1">
    <location>
        <begin position="594"/>
        <end position="716"/>
    </location>
</feature>